<dbReference type="AlphaFoldDB" id="X1ARL1"/>
<protein>
    <recommendedName>
        <fullName evidence="1">Creatinase N-terminal domain-containing protein</fullName>
    </recommendedName>
</protein>
<feature type="domain" description="Creatinase N-terminal" evidence="1">
    <location>
        <begin position="7"/>
        <end position="144"/>
    </location>
</feature>
<sequence>MEETIINKQKKLMLEKGFDTLVAISVENVAYTAGVEIPSQSLTRQRHAICLLPFRGEPKMIVVNMEESLAKSNSRIKDIRSYNEFTEDPMDLLVDAIREFGLERSRIGIELDYLPAKDYLRLKKLLPGAQFIDCRKLFSKMRMIKTKKEINLLRQAGKAAENS</sequence>
<dbReference type="InterPro" id="IPR050659">
    <property type="entry name" value="Peptidase_M24B"/>
</dbReference>
<name>X1ARL1_9ZZZZ</name>
<comment type="caution">
    <text evidence="2">The sequence shown here is derived from an EMBL/GenBank/DDBJ whole genome shotgun (WGS) entry which is preliminary data.</text>
</comment>
<dbReference type="Gene3D" id="3.40.350.10">
    <property type="entry name" value="Creatinase/prolidase N-terminal domain"/>
    <property type="match status" value="1"/>
</dbReference>
<dbReference type="SUPFAM" id="SSF53092">
    <property type="entry name" value="Creatinase/prolidase N-terminal domain"/>
    <property type="match status" value="1"/>
</dbReference>
<evidence type="ECO:0000313" key="2">
    <source>
        <dbReference type="EMBL" id="GAG71957.1"/>
    </source>
</evidence>
<gene>
    <name evidence="2" type="ORF">S01H4_02002</name>
</gene>
<proteinExistence type="predicted"/>
<evidence type="ECO:0000259" key="1">
    <source>
        <dbReference type="Pfam" id="PF01321"/>
    </source>
</evidence>
<dbReference type="Pfam" id="PF01321">
    <property type="entry name" value="Creatinase_N"/>
    <property type="match status" value="1"/>
</dbReference>
<organism evidence="2">
    <name type="scientific">marine sediment metagenome</name>
    <dbReference type="NCBI Taxonomy" id="412755"/>
    <lineage>
        <taxon>unclassified sequences</taxon>
        <taxon>metagenomes</taxon>
        <taxon>ecological metagenomes</taxon>
    </lineage>
</organism>
<dbReference type="PANTHER" id="PTHR46112:SF2">
    <property type="entry name" value="XAA-PRO AMINOPEPTIDASE P-RELATED"/>
    <property type="match status" value="1"/>
</dbReference>
<feature type="non-terminal residue" evidence="2">
    <location>
        <position position="163"/>
    </location>
</feature>
<dbReference type="PANTHER" id="PTHR46112">
    <property type="entry name" value="AMINOPEPTIDASE"/>
    <property type="match status" value="1"/>
</dbReference>
<reference evidence="2" key="1">
    <citation type="journal article" date="2014" name="Front. Microbiol.">
        <title>High frequency of phylogenetically diverse reductive dehalogenase-homologous genes in deep subseafloor sedimentary metagenomes.</title>
        <authorList>
            <person name="Kawai M."/>
            <person name="Futagami T."/>
            <person name="Toyoda A."/>
            <person name="Takaki Y."/>
            <person name="Nishi S."/>
            <person name="Hori S."/>
            <person name="Arai W."/>
            <person name="Tsubouchi T."/>
            <person name="Morono Y."/>
            <person name="Uchiyama I."/>
            <person name="Ito T."/>
            <person name="Fujiyama A."/>
            <person name="Inagaki F."/>
            <person name="Takami H."/>
        </authorList>
    </citation>
    <scope>NUCLEOTIDE SEQUENCE</scope>
    <source>
        <strain evidence="2">Expedition CK06-06</strain>
    </source>
</reference>
<accession>X1ARL1</accession>
<dbReference type="InterPro" id="IPR000587">
    <property type="entry name" value="Creatinase_N"/>
</dbReference>
<dbReference type="EMBL" id="BART01000408">
    <property type="protein sequence ID" value="GAG71957.1"/>
    <property type="molecule type" value="Genomic_DNA"/>
</dbReference>
<dbReference type="InterPro" id="IPR029149">
    <property type="entry name" value="Creatin/AminoP/Spt16_N"/>
</dbReference>